<evidence type="ECO:0000313" key="1">
    <source>
        <dbReference type="EMBL" id="OQU86837.1"/>
    </source>
</evidence>
<organism evidence="1 2">
    <name type="scientific">Sorghum bicolor</name>
    <name type="common">Sorghum</name>
    <name type="synonym">Sorghum vulgare</name>
    <dbReference type="NCBI Taxonomy" id="4558"/>
    <lineage>
        <taxon>Eukaryota</taxon>
        <taxon>Viridiplantae</taxon>
        <taxon>Streptophyta</taxon>
        <taxon>Embryophyta</taxon>
        <taxon>Tracheophyta</taxon>
        <taxon>Spermatophyta</taxon>
        <taxon>Magnoliopsida</taxon>
        <taxon>Liliopsida</taxon>
        <taxon>Poales</taxon>
        <taxon>Poaceae</taxon>
        <taxon>PACMAD clade</taxon>
        <taxon>Panicoideae</taxon>
        <taxon>Andropogonodae</taxon>
        <taxon>Andropogoneae</taxon>
        <taxon>Sorghinae</taxon>
        <taxon>Sorghum</taxon>
    </lineage>
</organism>
<accession>A0A1W0VXG3</accession>
<dbReference type="AlphaFoldDB" id="A0A1W0VXG3"/>
<reference evidence="1 2" key="1">
    <citation type="journal article" date="2009" name="Nature">
        <title>The Sorghum bicolor genome and the diversification of grasses.</title>
        <authorList>
            <person name="Paterson A.H."/>
            <person name="Bowers J.E."/>
            <person name="Bruggmann R."/>
            <person name="Dubchak I."/>
            <person name="Grimwood J."/>
            <person name="Gundlach H."/>
            <person name="Haberer G."/>
            <person name="Hellsten U."/>
            <person name="Mitros T."/>
            <person name="Poliakov A."/>
            <person name="Schmutz J."/>
            <person name="Spannagl M."/>
            <person name="Tang H."/>
            <person name="Wang X."/>
            <person name="Wicker T."/>
            <person name="Bharti A.K."/>
            <person name="Chapman J."/>
            <person name="Feltus F.A."/>
            <person name="Gowik U."/>
            <person name="Grigoriev I.V."/>
            <person name="Lyons E."/>
            <person name="Maher C.A."/>
            <person name="Martis M."/>
            <person name="Narechania A."/>
            <person name="Otillar R.P."/>
            <person name="Penning B.W."/>
            <person name="Salamov A.A."/>
            <person name="Wang Y."/>
            <person name="Zhang L."/>
            <person name="Carpita N.C."/>
            <person name="Freeling M."/>
            <person name="Gingle A.R."/>
            <person name="Hash C.T."/>
            <person name="Keller B."/>
            <person name="Klein P."/>
            <person name="Kresovich S."/>
            <person name="McCann M.C."/>
            <person name="Ming R."/>
            <person name="Peterson D.G."/>
            <person name="Mehboob-ur-Rahman"/>
            <person name="Ware D."/>
            <person name="Westhoff P."/>
            <person name="Mayer K.F."/>
            <person name="Messing J."/>
            <person name="Rokhsar D.S."/>
        </authorList>
    </citation>
    <scope>NUCLEOTIDE SEQUENCE [LARGE SCALE GENOMIC DNA]</scope>
    <source>
        <strain evidence="2">cv. BTx623</strain>
    </source>
</reference>
<name>A0A1W0VXG3_SORBI</name>
<proteinExistence type="predicted"/>
<sequence length="82" mass="8849">MKGGALFAVLLDTTSRSGAMCDVNVTWRWISIYERMGSLLRVLDHFSCPLAYVTCAFVASTGQVAVIITGNNICMIAGFSIL</sequence>
<dbReference type="Gramene" id="OQU86837">
    <property type="protein sequence ID" value="OQU86837"/>
    <property type="gene ID" value="SORBI_3003G160433"/>
</dbReference>
<evidence type="ECO:0000313" key="2">
    <source>
        <dbReference type="Proteomes" id="UP000000768"/>
    </source>
</evidence>
<dbReference type="EMBL" id="CM000762">
    <property type="protein sequence ID" value="OQU86837.1"/>
    <property type="molecule type" value="Genomic_DNA"/>
</dbReference>
<dbReference type="InParanoid" id="A0A1W0VXG3"/>
<gene>
    <name evidence="1" type="ORF">SORBI_3003G160433</name>
</gene>
<dbReference type="Proteomes" id="UP000000768">
    <property type="component" value="Chromosome 3"/>
</dbReference>
<protein>
    <submittedName>
        <fullName evidence="1">Uncharacterized protein</fullName>
    </submittedName>
</protein>
<keyword evidence="2" id="KW-1185">Reference proteome</keyword>
<reference evidence="2" key="2">
    <citation type="journal article" date="2018" name="Plant J.">
        <title>The Sorghum bicolor reference genome: improved assembly, gene annotations, a transcriptome atlas, and signatures of genome organization.</title>
        <authorList>
            <person name="McCormick R.F."/>
            <person name="Truong S.K."/>
            <person name="Sreedasyam A."/>
            <person name="Jenkins J."/>
            <person name="Shu S."/>
            <person name="Sims D."/>
            <person name="Kennedy M."/>
            <person name="Amirebrahimi M."/>
            <person name="Weers B.D."/>
            <person name="McKinley B."/>
            <person name="Mattison A."/>
            <person name="Morishige D.T."/>
            <person name="Grimwood J."/>
            <person name="Schmutz J."/>
            <person name="Mullet J.E."/>
        </authorList>
    </citation>
    <scope>NUCLEOTIDE SEQUENCE [LARGE SCALE GENOMIC DNA]</scope>
    <source>
        <strain evidence="2">cv. BTx623</strain>
    </source>
</reference>